<dbReference type="SUPFAM" id="SSF53448">
    <property type="entry name" value="Nucleotide-diphospho-sugar transferases"/>
    <property type="match status" value="1"/>
</dbReference>
<dbReference type="EMBL" id="MHLY01000004">
    <property type="protein sequence ID" value="OGZ18932.1"/>
    <property type="molecule type" value="Genomic_DNA"/>
</dbReference>
<dbReference type="InterPro" id="IPR029044">
    <property type="entry name" value="Nucleotide-diphossugar_trans"/>
</dbReference>
<dbReference type="STRING" id="1801663.A2175_02255"/>
<feature type="transmembrane region" description="Helical" evidence="1">
    <location>
        <begin position="276"/>
        <end position="297"/>
    </location>
</feature>
<comment type="caution">
    <text evidence="3">The sequence shown here is derived from an EMBL/GenBank/DDBJ whole genome shotgun (WGS) entry which is preliminary data.</text>
</comment>
<evidence type="ECO:0000313" key="4">
    <source>
        <dbReference type="Proteomes" id="UP000176755"/>
    </source>
</evidence>
<dbReference type="InterPro" id="IPR001173">
    <property type="entry name" value="Glyco_trans_2-like"/>
</dbReference>
<evidence type="ECO:0000259" key="2">
    <source>
        <dbReference type="Pfam" id="PF00535"/>
    </source>
</evidence>
<sequence>MENNLSFVSVVIPCWREEKFIGKCLDTIIEQDYPKDKLEVLVIDGMSDDKTREIVGNYSTRFPFIKLLDNPKRFTNFAFNIGIKASKGENIAIMGAHAGYAKDYILKCAKYLKEYRADNVGGVLKTLPAQNTLVAKSIAYCLSSFFGAGGSLFRTGANKPTPVDTVFGGFYKKEIFKKIGLFNENLKRSQDMEFNLRLKKAGGKILLFPDVSVSYYPQITFWNFFKHNFNDGIWSLYPLKIIKTKFKLRHYIPLVFVSAIIIFGILSVFSCLSRGILILIIFYYLLTSLCLSLMIVIREKDFRFLFLMPIAFFCRHFGYGLGSILGITKILTG</sequence>
<organism evidence="3 4">
    <name type="scientific">Candidatus Nealsonbacteria bacterium RBG_13_42_11</name>
    <dbReference type="NCBI Taxonomy" id="1801663"/>
    <lineage>
        <taxon>Bacteria</taxon>
        <taxon>Candidatus Nealsoniibacteriota</taxon>
    </lineage>
</organism>
<accession>A0A1G2DZU6</accession>
<proteinExistence type="predicted"/>
<keyword evidence="1" id="KW-1133">Transmembrane helix</keyword>
<gene>
    <name evidence="3" type="ORF">A2175_02255</name>
</gene>
<feature type="domain" description="Glycosyltransferase 2-like" evidence="2">
    <location>
        <begin position="9"/>
        <end position="179"/>
    </location>
</feature>
<feature type="transmembrane region" description="Helical" evidence="1">
    <location>
        <begin position="304"/>
        <end position="327"/>
    </location>
</feature>
<protein>
    <recommendedName>
        <fullName evidence="2">Glycosyltransferase 2-like domain-containing protein</fullName>
    </recommendedName>
</protein>
<dbReference type="CDD" id="cd02525">
    <property type="entry name" value="Succinoglycan_BP_ExoA"/>
    <property type="match status" value="1"/>
</dbReference>
<keyword evidence="1" id="KW-0812">Transmembrane</keyword>
<dbReference type="PANTHER" id="PTHR22916">
    <property type="entry name" value="GLYCOSYLTRANSFERASE"/>
    <property type="match status" value="1"/>
</dbReference>
<dbReference type="PANTHER" id="PTHR22916:SF71">
    <property type="entry name" value="GLYCOSYL TRANSFERASE"/>
    <property type="match status" value="1"/>
</dbReference>
<evidence type="ECO:0000256" key="1">
    <source>
        <dbReference type="SAM" id="Phobius"/>
    </source>
</evidence>
<reference evidence="3 4" key="1">
    <citation type="journal article" date="2016" name="Nat. Commun.">
        <title>Thousands of microbial genomes shed light on interconnected biogeochemical processes in an aquifer system.</title>
        <authorList>
            <person name="Anantharaman K."/>
            <person name="Brown C.T."/>
            <person name="Hug L.A."/>
            <person name="Sharon I."/>
            <person name="Castelle C.J."/>
            <person name="Probst A.J."/>
            <person name="Thomas B.C."/>
            <person name="Singh A."/>
            <person name="Wilkins M.J."/>
            <person name="Karaoz U."/>
            <person name="Brodie E.L."/>
            <person name="Williams K.H."/>
            <person name="Hubbard S.S."/>
            <person name="Banfield J.F."/>
        </authorList>
    </citation>
    <scope>NUCLEOTIDE SEQUENCE [LARGE SCALE GENOMIC DNA]</scope>
</reference>
<evidence type="ECO:0000313" key="3">
    <source>
        <dbReference type="EMBL" id="OGZ18932.1"/>
    </source>
</evidence>
<dbReference type="Proteomes" id="UP000176755">
    <property type="component" value="Unassembled WGS sequence"/>
</dbReference>
<name>A0A1G2DZU6_9BACT</name>
<feature type="transmembrane region" description="Helical" evidence="1">
    <location>
        <begin position="251"/>
        <end position="270"/>
    </location>
</feature>
<dbReference type="Gene3D" id="3.90.550.10">
    <property type="entry name" value="Spore Coat Polysaccharide Biosynthesis Protein SpsA, Chain A"/>
    <property type="match status" value="1"/>
</dbReference>
<keyword evidence="1" id="KW-0472">Membrane</keyword>
<dbReference type="Pfam" id="PF00535">
    <property type="entry name" value="Glycos_transf_2"/>
    <property type="match status" value="1"/>
</dbReference>
<dbReference type="AlphaFoldDB" id="A0A1G2DZU6"/>